<accession>A0ABY2JFH6</accession>
<feature type="domain" description="T3SS peptide-binding chaperone" evidence="2">
    <location>
        <begin position="81"/>
        <end position="303"/>
    </location>
</feature>
<reference evidence="3 4" key="1">
    <citation type="submission" date="2019-03" db="EMBL/GenBank/DDBJ databases">
        <title>Genomics of glacier-inhabiting Cryobacterium strains.</title>
        <authorList>
            <person name="Liu Q."/>
            <person name="Xin Y.-H."/>
        </authorList>
    </citation>
    <scope>NUCLEOTIDE SEQUENCE [LARGE SCALE GENOMIC DNA]</scope>
    <source>
        <strain evidence="3 4">TMT1-23-1</strain>
    </source>
</reference>
<dbReference type="InterPro" id="IPR054445">
    <property type="entry name" value="T3SS_chaperone_dom"/>
</dbReference>
<organism evidence="3 4">
    <name type="scientific">Cryobacterium sinapicolor</name>
    <dbReference type="NCBI Taxonomy" id="1259236"/>
    <lineage>
        <taxon>Bacteria</taxon>
        <taxon>Bacillati</taxon>
        <taxon>Actinomycetota</taxon>
        <taxon>Actinomycetes</taxon>
        <taxon>Micrococcales</taxon>
        <taxon>Microbacteriaceae</taxon>
        <taxon>Cryobacterium</taxon>
    </lineage>
</organism>
<gene>
    <name evidence="3" type="ORF">E3T28_03785</name>
</gene>
<keyword evidence="4" id="KW-1185">Reference proteome</keyword>
<evidence type="ECO:0000259" key="2">
    <source>
        <dbReference type="Pfam" id="PF22553"/>
    </source>
</evidence>
<dbReference type="Proteomes" id="UP000297853">
    <property type="component" value="Unassembled WGS sequence"/>
</dbReference>
<feature type="compositionally biased region" description="Low complexity" evidence="1">
    <location>
        <begin position="25"/>
        <end position="40"/>
    </location>
</feature>
<dbReference type="RefSeq" id="WP_134428100.1">
    <property type="nucleotide sequence ID" value="NZ_SOGQ01000016.1"/>
</dbReference>
<proteinExistence type="predicted"/>
<protein>
    <recommendedName>
        <fullName evidence="2">T3SS peptide-binding chaperone domain-containing protein</fullName>
    </recommendedName>
</protein>
<dbReference type="EMBL" id="SOGQ01000016">
    <property type="protein sequence ID" value="TFD03249.1"/>
    <property type="molecule type" value="Genomic_DNA"/>
</dbReference>
<dbReference type="Pfam" id="PF22553">
    <property type="entry name" value="TY-Chap2"/>
    <property type="match status" value="1"/>
</dbReference>
<evidence type="ECO:0000313" key="3">
    <source>
        <dbReference type="EMBL" id="TFD03249.1"/>
    </source>
</evidence>
<comment type="caution">
    <text evidence="3">The sequence shown here is derived from an EMBL/GenBank/DDBJ whole genome shotgun (WGS) entry which is preliminary data.</text>
</comment>
<feature type="region of interest" description="Disordered" evidence="1">
    <location>
        <begin position="1"/>
        <end position="66"/>
    </location>
</feature>
<evidence type="ECO:0000256" key="1">
    <source>
        <dbReference type="SAM" id="MobiDB-lite"/>
    </source>
</evidence>
<name>A0ABY2JFH6_9MICO</name>
<feature type="compositionally biased region" description="Acidic residues" evidence="1">
    <location>
        <begin position="57"/>
        <end position="66"/>
    </location>
</feature>
<sequence length="305" mass="33299">MSDAESNDSSENFRPQGDNGGTNGGTDHATNGATDHATNGGTDGGTDGGDTNAESDLYSEDDGEVDGYEVYNPPADRFLTAQMWWIASELVRRHPHLRISGVEVDEADRLLIVHDEQDGMSVQWDLEGGCKFLVDGVVNKISWIQMLAALSPHAIVKRIEVATGLGIPKVTPATSARALTYRVIASALATATNDRYEWYAVPAPMLHDEDPEDPGCEYFRDFPSTVRARAEYVAMTLEEFESGGRSVYFFQPFWALLCDLEPIAIFDSAGVVHTASGATPLMPLYDELDRKLALVTARVLGDYFP</sequence>
<evidence type="ECO:0000313" key="4">
    <source>
        <dbReference type="Proteomes" id="UP000297853"/>
    </source>
</evidence>